<keyword evidence="5" id="KW-1185">Reference proteome</keyword>
<gene>
    <name evidence="4" type="primary">dgt</name>
    <name evidence="4" type="ORF">FY036_10625</name>
</gene>
<reference evidence="4 5" key="1">
    <citation type="submission" date="2019-08" db="EMBL/GenBank/DDBJ databases">
        <authorList>
            <person name="Seo Y.L."/>
        </authorList>
    </citation>
    <scope>NUCLEOTIDE SEQUENCE [LARGE SCALE GENOMIC DNA]</scope>
    <source>
        <strain evidence="4 5">MaA-C15</strain>
    </source>
</reference>
<name>A0A5D4GVN7_9HYPH</name>
<sequence length="412" mass="46597">MNATESAFKSKDAKIEPDIVEFAGLAHDLGHPPFGHNGEEALDESMRCYGGFEGNAQSLRIVARLEKKSTLRQVDGTLKPFDANGDDLRCGLNLTYRSMAALLKYDKPIPERDADREKPGSIVKGYYREDINLVNDIKQKVLGTNSFIGKFKTIECSIMDIADDIAYSTYDLEDNFKAGLLTPMGLFALDDEVYEEVAKTIARRSRDQYPDIEIDDLIDADLVKRILFHVFEDILFGVDENTKKLVRGRETSWSTKKMLVAAEVQALSRKLASDGYQRVQFTSQLVQTFLTNLEVIEHNDFPQLHNVRLKFPAFLHVEVLKNITYSAIIKSPRLQVVEYRGKDIIKGIFNALKAPDGARLLPDDFKAMCFGGTELRRMRAICDFIAGMTDRYALEFHGRLYGANHISIHKPL</sequence>
<evidence type="ECO:0000259" key="3">
    <source>
        <dbReference type="Pfam" id="PF13286"/>
    </source>
</evidence>
<protein>
    <submittedName>
        <fullName evidence="4">DNTP triphosphohydrolase</fullName>
    </submittedName>
</protein>
<dbReference type="InterPro" id="IPR027432">
    <property type="entry name" value="dGTP_triphosphohydrolase_C"/>
</dbReference>
<dbReference type="GO" id="GO:0016793">
    <property type="term" value="F:triphosphoric monoester hydrolase activity"/>
    <property type="evidence" value="ECO:0007669"/>
    <property type="project" value="InterPro"/>
</dbReference>
<evidence type="ECO:0000313" key="4">
    <source>
        <dbReference type="EMBL" id="TYR32931.1"/>
    </source>
</evidence>
<feature type="domain" description="Phosphohydrolase-associated" evidence="3">
    <location>
        <begin position="315"/>
        <end position="398"/>
    </location>
</feature>
<accession>A0A5D4GVN7</accession>
<dbReference type="InterPro" id="IPR026875">
    <property type="entry name" value="PHydrolase_assoc_dom"/>
</dbReference>
<feature type="domain" description="HD" evidence="2">
    <location>
        <begin position="14"/>
        <end position="69"/>
    </location>
</feature>
<dbReference type="InterPro" id="IPR006674">
    <property type="entry name" value="HD_domain"/>
</dbReference>
<dbReference type="SUPFAM" id="SSF109604">
    <property type="entry name" value="HD-domain/PDEase-like"/>
    <property type="match status" value="1"/>
</dbReference>
<keyword evidence="1 4" id="KW-0378">Hydrolase</keyword>
<evidence type="ECO:0000259" key="2">
    <source>
        <dbReference type="Pfam" id="PF01966"/>
    </source>
</evidence>
<dbReference type="OrthoDB" id="9803619at2"/>
<dbReference type="AlphaFoldDB" id="A0A5D4GVN7"/>
<dbReference type="Gene3D" id="1.10.3550.10">
    <property type="entry name" value="eoxyguanosinetriphosphate triphosphohydrolase domain-like"/>
    <property type="match status" value="1"/>
</dbReference>
<proteinExistence type="predicted"/>
<dbReference type="Pfam" id="PF13286">
    <property type="entry name" value="HD_assoc"/>
    <property type="match status" value="1"/>
</dbReference>
<dbReference type="Proteomes" id="UP000323258">
    <property type="component" value="Unassembled WGS sequence"/>
</dbReference>
<dbReference type="RefSeq" id="WP_148914693.1">
    <property type="nucleotide sequence ID" value="NZ_VSZS01000061.1"/>
</dbReference>
<dbReference type="NCBIfam" id="TIGR01353">
    <property type="entry name" value="dGTP_triPase"/>
    <property type="match status" value="1"/>
</dbReference>
<reference evidence="4 5" key="2">
    <citation type="submission" date="2019-09" db="EMBL/GenBank/DDBJ databases">
        <title>Mesorhizobium sp. MaA-C15 isolated from Microcystis aeruginosa.</title>
        <authorList>
            <person name="Jeong S.E."/>
            <person name="Jin H.M."/>
            <person name="Jeon C.O."/>
        </authorList>
    </citation>
    <scope>NUCLEOTIDE SEQUENCE [LARGE SCALE GENOMIC DNA]</scope>
    <source>
        <strain evidence="4 5">MaA-C15</strain>
    </source>
</reference>
<dbReference type="Gene3D" id="1.10.3210.10">
    <property type="entry name" value="Hypothetical protein af1432"/>
    <property type="match status" value="1"/>
</dbReference>
<evidence type="ECO:0000256" key="1">
    <source>
        <dbReference type="ARBA" id="ARBA00022801"/>
    </source>
</evidence>
<dbReference type="InterPro" id="IPR006261">
    <property type="entry name" value="dGTPase"/>
</dbReference>
<comment type="caution">
    <text evidence="4">The sequence shown here is derived from an EMBL/GenBank/DDBJ whole genome shotgun (WGS) entry which is preliminary data.</text>
</comment>
<organism evidence="4 5">
    <name type="scientific">Neoaquamicrobium microcysteis</name>
    <dbReference type="NCBI Taxonomy" id="2682781"/>
    <lineage>
        <taxon>Bacteria</taxon>
        <taxon>Pseudomonadati</taxon>
        <taxon>Pseudomonadota</taxon>
        <taxon>Alphaproteobacteria</taxon>
        <taxon>Hyphomicrobiales</taxon>
        <taxon>Phyllobacteriaceae</taxon>
        <taxon>Neoaquamicrobium</taxon>
    </lineage>
</organism>
<dbReference type="Pfam" id="PF01966">
    <property type="entry name" value="HD"/>
    <property type="match status" value="1"/>
</dbReference>
<evidence type="ECO:0000313" key="5">
    <source>
        <dbReference type="Proteomes" id="UP000323258"/>
    </source>
</evidence>
<dbReference type="EMBL" id="VSZS01000061">
    <property type="protein sequence ID" value="TYR32931.1"/>
    <property type="molecule type" value="Genomic_DNA"/>
</dbReference>